<dbReference type="PANTHER" id="PTHR31302">
    <property type="entry name" value="TRANSMEMBRANE PROTEIN WITH METALLOPHOSPHOESTERASE DOMAIN-RELATED"/>
    <property type="match status" value="1"/>
</dbReference>
<dbReference type="OrthoDB" id="9780884at2"/>
<proteinExistence type="predicted"/>
<feature type="transmembrane region" description="Helical" evidence="3">
    <location>
        <begin position="46"/>
        <end position="63"/>
    </location>
</feature>
<feature type="transmembrane region" description="Helical" evidence="3">
    <location>
        <begin position="6"/>
        <end position="25"/>
    </location>
</feature>
<dbReference type="CDD" id="cd07385">
    <property type="entry name" value="MPP_YkuE_C"/>
    <property type="match status" value="1"/>
</dbReference>
<dbReference type="Gene3D" id="3.60.21.10">
    <property type="match status" value="1"/>
</dbReference>
<protein>
    <recommendedName>
        <fullName evidence="4">Calcineurin-like phosphoesterase domain-containing protein</fullName>
    </recommendedName>
</protein>
<sequence>MNFSWQGLLVAVVAILLIDISRLMLLPADKDHRYQFVAWLKMGWNYLVPVTYIGLFSYYFFAIPVASSPDIYRSFGWMTISFTLLYIPRLFSLVGLSIGAIRSGGEALSEVKEVVISNSSGKVPYPRMSRKKFLSQMGIIFASAPVASILFGSFKGRFNFTTRYQELSFKHLPKAFNGLRIVHISDLHLGSFKGNEAALQKAVEMINRENPHLIVFTGDLVNNFYQETLGFEPILRQLRATIGKYAILGNHDYGHYSRWRNEASRQHNFDEIVKANERLGFTLLRNQHVLLHRNDETIALAGVEYWGNPSRHGNTGDLQKASRGIESIDFKILLSHDPTHWESEVINCTDYALTLAGHTHGMQMGIDYKGLTWSPAKWKFRHWDGLYRHHDQYLFVNRGLGVLGMPTRIGMLPEITVLELRKVHSIN</sequence>
<dbReference type="Proteomes" id="UP000249239">
    <property type="component" value="Unassembled WGS sequence"/>
</dbReference>
<keyword evidence="3" id="KW-0812">Transmembrane</keyword>
<keyword evidence="2" id="KW-0378">Hydrolase</keyword>
<organism evidence="5 6">
    <name type="scientific">Breznakibacter xylanolyticus</name>
    <dbReference type="NCBI Taxonomy" id="990"/>
    <lineage>
        <taxon>Bacteria</taxon>
        <taxon>Pseudomonadati</taxon>
        <taxon>Bacteroidota</taxon>
        <taxon>Bacteroidia</taxon>
        <taxon>Marinilabiliales</taxon>
        <taxon>Marinilabiliaceae</taxon>
        <taxon>Breznakibacter</taxon>
    </lineage>
</organism>
<dbReference type="SUPFAM" id="SSF56300">
    <property type="entry name" value="Metallo-dependent phosphatases"/>
    <property type="match status" value="1"/>
</dbReference>
<dbReference type="InterPro" id="IPR004843">
    <property type="entry name" value="Calcineurin-like_PHP"/>
</dbReference>
<keyword evidence="3" id="KW-1133">Transmembrane helix</keyword>
<dbReference type="Pfam" id="PF00149">
    <property type="entry name" value="Metallophos"/>
    <property type="match status" value="1"/>
</dbReference>
<feature type="transmembrane region" description="Helical" evidence="3">
    <location>
        <begin position="133"/>
        <end position="154"/>
    </location>
</feature>
<evidence type="ECO:0000313" key="5">
    <source>
        <dbReference type="EMBL" id="PZX15159.1"/>
    </source>
</evidence>
<dbReference type="PANTHER" id="PTHR31302:SF31">
    <property type="entry name" value="PHOSPHODIESTERASE YAEI"/>
    <property type="match status" value="1"/>
</dbReference>
<evidence type="ECO:0000256" key="2">
    <source>
        <dbReference type="ARBA" id="ARBA00022801"/>
    </source>
</evidence>
<keyword evidence="3" id="KW-0472">Membrane</keyword>
<dbReference type="GO" id="GO:0008758">
    <property type="term" value="F:UDP-2,3-diacylglucosamine hydrolase activity"/>
    <property type="evidence" value="ECO:0007669"/>
    <property type="project" value="TreeGrafter"/>
</dbReference>
<comment type="caution">
    <text evidence="5">The sequence shown here is derived from an EMBL/GenBank/DDBJ whole genome shotgun (WGS) entry which is preliminary data.</text>
</comment>
<name>A0A2W7Q052_9BACT</name>
<evidence type="ECO:0000256" key="3">
    <source>
        <dbReference type="SAM" id="Phobius"/>
    </source>
</evidence>
<dbReference type="GO" id="GO:0016020">
    <property type="term" value="C:membrane"/>
    <property type="evidence" value="ECO:0007669"/>
    <property type="project" value="GOC"/>
</dbReference>
<dbReference type="GO" id="GO:0046872">
    <property type="term" value="F:metal ion binding"/>
    <property type="evidence" value="ECO:0007669"/>
    <property type="project" value="UniProtKB-KW"/>
</dbReference>
<dbReference type="EMBL" id="QKZK01000017">
    <property type="protein sequence ID" value="PZX15159.1"/>
    <property type="molecule type" value="Genomic_DNA"/>
</dbReference>
<dbReference type="InterPro" id="IPR029052">
    <property type="entry name" value="Metallo-depent_PP-like"/>
</dbReference>
<dbReference type="RefSeq" id="WP_111446106.1">
    <property type="nucleotide sequence ID" value="NZ_QKZK01000017.1"/>
</dbReference>
<evidence type="ECO:0000256" key="1">
    <source>
        <dbReference type="ARBA" id="ARBA00022723"/>
    </source>
</evidence>
<dbReference type="AlphaFoldDB" id="A0A2W7Q052"/>
<evidence type="ECO:0000259" key="4">
    <source>
        <dbReference type="Pfam" id="PF00149"/>
    </source>
</evidence>
<feature type="transmembrane region" description="Helical" evidence="3">
    <location>
        <begin position="75"/>
        <end position="96"/>
    </location>
</feature>
<gene>
    <name evidence="5" type="ORF">LX69_02247</name>
</gene>
<dbReference type="GO" id="GO:0009245">
    <property type="term" value="P:lipid A biosynthetic process"/>
    <property type="evidence" value="ECO:0007669"/>
    <property type="project" value="TreeGrafter"/>
</dbReference>
<keyword evidence="6" id="KW-1185">Reference proteome</keyword>
<dbReference type="InterPro" id="IPR051158">
    <property type="entry name" value="Metallophosphoesterase_sf"/>
</dbReference>
<feature type="domain" description="Calcineurin-like phosphoesterase" evidence="4">
    <location>
        <begin position="179"/>
        <end position="361"/>
    </location>
</feature>
<reference evidence="5 6" key="1">
    <citation type="submission" date="2018-06" db="EMBL/GenBank/DDBJ databases">
        <title>Genomic Encyclopedia of Archaeal and Bacterial Type Strains, Phase II (KMG-II): from individual species to whole genera.</title>
        <authorList>
            <person name="Goeker M."/>
        </authorList>
    </citation>
    <scope>NUCLEOTIDE SEQUENCE [LARGE SCALE GENOMIC DNA]</scope>
    <source>
        <strain evidence="5 6">DSM 6779</strain>
    </source>
</reference>
<accession>A0A2W7Q052</accession>
<evidence type="ECO:0000313" key="6">
    <source>
        <dbReference type="Proteomes" id="UP000249239"/>
    </source>
</evidence>
<keyword evidence="1" id="KW-0479">Metal-binding</keyword>